<feature type="region of interest" description="Disordered" evidence="1">
    <location>
        <begin position="17"/>
        <end position="41"/>
    </location>
</feature>
<evidence type="ECO:0000256" key="1">
    <source>
        <dbReference type="SAM" id="MobiDB-lite"/>
    </source>
</evidence>
<sequence length="60" mass="6983">EMRRMLRAEIEPIHERLDRVEAGTPRGQHHDIHNKQQGGRVPWRNVEEEAESDGVFHGGM</sequence>
<gene>
    <name evidence="2" type="ORF">CMV_028002</name>
</gene>
<keyword evidence="3" id="KW-1185">Reference proteome</keyword>
<accession>A0A8J4V285</accession>
<name>A0A8J4V285_9ROSI</name>
<feature type="non-terminal residue" evidence="2">
    <location>
        <position position="1"/>
    </location>
</feature>
<proteinExistence type="predicted"/>
<dbReference type="EMBL" id="JRKL02011762">
    <property type="protein sequence ID" value="KAF3945643.1"/>
    <property type="molecule type" value="Genomic_DNA"/>
</dbReference>
<reference evidence="2" key="1">
    <citation type="submission" date="2020-03" db="EMBL/GenBank/DDBJ databases">
        <title>Castanea mollissima Vanexum genome sequencing.</title>
        <authorList>
            <person name="Staton M."/>
        </authorList>
    </citation>
    <scope>NUCLEOTIDE SEQUENCE</scope>
    <source>
        <tissue evidence="2">Leaf</tissue>
    </source>
</reference>
<dbReference type="AlphaFoldDB" id="A0A8J4V285"/>
<organism evidence="2 3">
    <name type="scientific">Castanea mollissima</name>
    <name type="common">Chinese chestnut</name>
    <dbReference type="NCBI Taxonomy" id="60419"/>
    <lineage>
        <taxon>Eukaryota</taxon>
        <taxon>Viridiplantae</taxon>
        <taxon>Streptophyta</taxon>
        <taxon>Embryophyta</taxon>
        <taxon>Tracheophyta</taxon>
        <taxon>Spermatophyta</taxon>
        <taxon>Magnoliopsida</taxon>
        <taxon>eudicotyledons</taxon>
        <taxon>Gunneridae</taxon>
        <taxon>Pentapetalae</taxon>
        <taxon>rosids</taxon>
        <taxon>fabids</taxon>
        <taxon>Fagales</taxon>
        <taxon>Fagaceae</taxon>
        <taxon>Castanea</taxon>
    </lineage>
</organism>
<evidence type="ECO:0000313" key="3">
    <source>
        <dbReference type="Proteomes" id="UP000737018"/>
    </source>
</evidence>
<comment type="caution">
    <text evidence="2">The sequence shown here is derived from an EMBL/GenBank/DDBJ whole genome shotgun (WGS) entry which is preliminary data.</text>
</comment>
<evidence type="ECO:0000313" key="2">
    <source>
        <dbReference type="EMBL" id="KAF3945643.1"/>
    </source>
</evidence>
<protein>
    <submittedName>
        <fullName evidence="2">Uncharacterized protein</fullName>
    </submittedName>
</protein>
<dbReference type="Proteomes" id="UP000737018">
    <property type="component" value="Unassembled WGS sequence"/>
</dbReference>
<dbReference type="OrthoDB" id="1686764at2759"/>